<gene>
    <name evidence="10" type="ORF">A2786_03665</name>
</gene>
<accession>A0A1G1VT85</accession>
<keyword evidence="3" id="KW-0328">Glycosyltransferase</keyword>
<dbReference type="GO" id="GO:0016763">
    <property type="term" value="F:pentosyltransferase activity"/>
    <property type="evidence" value="ECO:0007669"/>
    <property type="project" value="TreeGrafter"/>
</dbReference>
<comment type="subcellular location">
    <subcellularLocation>
        <location evidence="1">Cell membrane</location>
        <topology evidence="1">Multi-pass membrane protein</topology>
    </subcellularLocation>
</comment>
<evidence type="ECO:0000256" key="4">
    <source>
        <dbReference type="ARBA" id="ARBA00022679"/>
    </source>
</evidence>
<dbReference type="GO" id="GO:0005886">
    <property type="term" value="C:plasma membrane"/>
    <property type="evidence" value="ECO:0007669"/>
    <property type="project" value="UniProtKB-SubCell"/>
</dbReference>
<feature type="transmembrane region" description="Helical" evidence="8">
    <location>
        <begin position="203"/>
        <end position="220"/>
    </location>
</feature>
<evidence type="ECO:0000256" key="2">
    <source>
        <dbReference type="ARBA" id="ARBA00022475"/>
    </source>
</evidence>
<dbReference type="AlphaFoldDB" id="A0A1G1VT85"/>
<dbReference type="InterPro" id="IPR038731">
    <property type="entry name" value="RgtA/B/C-like"/>
</dbReference>
<evidence type="ECO:0000313" key="10">
    <source>
        <dbReference type="EMBL" id="OGY18570.1"/>
    </source>
</evidence>
<keyword evidence="4" id="KW-0808">Transferase</keyword>
<feature type="transmembrane region" description="Helical" evidence="8">
    <location>
        <begin position="160"/>
        <end position="183"/>
    </location>
</feature>
<feature type="transmembrane region" description="Helical" evidence="8">
    <location>
        <begin position="111"/>
        <end position="129"/>
    </location>
</feature>
<evidence type="ECO:0000256" key="8">
    <source>
        <dbReference type="SAM" id="Phobius"/>
    </source>
</evidence>
<organism evidence="10 11">
    <name type="scientific">Candidatus Chisholmbacteria bacterium RIFCSPHIGHO2_01_FULL_52_32</name>
    <dbReference type="NCBI Taxonomy" id="1797591"/>
    <lineage>
        <taxon>Bacteria</taxon>
        <taxon>Candidatus Chisholmiibacteriota</taxon>
    </lineage>
</organism>
<dbReference type="PANTHER" id="PTHR33908">
    <property type="entry name" value="MANNOSYLTRANSFERASE YKCB-RELATED"/>
    <property type="match status" value="1"/>
</dbReference>
<feature type="domain" description="Glycosyltransferase RgtA/B/C/D-like" evidence="9">
    <location>
        <begin position="65"/>
        <end position="214"/>
    </location>
</feature>
<feature type="transmembrane region" description="Helical" evidence="8">
    <location>
        <begin position="290"/>
        <end position="307"/>
    </location>
</feature>
<evidence type="ECO:0000256" key="1">
    <source>
        <dbReference type="ARBA" id="ARBA00004651"/>
    </source>
</evidence>
<dbReference type="PANTHER" id="PTHR33908:SF11">
    <property type="entry name" value="MEMBRANE PROTEIN"/>
    <property type="match status" value="1"/>
</dbReference>
<keyword evidence="7 8" id="KW-0472">Membrane</keyword>
<evidence type="ECO:0000256" key="7">
    <source>
        <dbReference type="ARBA" id="ARBA00023136"/>
    </source>
</evidence>
<feature type="transmembrane region" description="Helical" evidence="8">
    <location>
        <begin position="314"/>
        <end position="334"/>
    </location>
</feature>
<dbReference type="Pfam" id="PF13231">
    <property type="entry name" value="PMT_2"/>
    <property type="match status" value="1"/>
</dbReference>
<dbReference type="GO" id="GO:0009103">
    <property type="term" value="P:lipopolysaccharide biosynthetic process"/>
    <property type="evidence" value="ECO:0007669"/>
    <property type="project" value="UniProtKB-ARBA"/>
</dbReference>
<feature type="transmembrane region" description="Helical" evidence="8">
    <location>
        <begin position="135"/>
        <end position="153"/>
    </location>
</feature>
<evidence type="ECO:0000259" key="9">
    <source>
        <dbReference type="Pfam" id="PF13231"/>
    </source>
</evidence>
<protein>
    <recommendedName>
        <fullName evidence="9">Glycosyltransferase RgtA/B/C/D-like domain-containing protein</fullName>
    </recommendedName>
</protein>
<dbReference type="EMBL" id="MHCJ01000003">
    <property type="protein sequence ID" value="OGY18570.1"/>
    <property type="molecule type" value="Genomic_DNA"/>
</dbReference>
<comment type="caution">
    <text evidence="10">The sequence shown here is derived from an EMBL/GenBank/DDBJ whole genome shotgun (WGS) entry which is preliminary data.</text>
</comment>
<evidence type="ECO:0000256" key="3">
    <source>
        <dbReference type="ARBA" id="ARBA00022676"/>
    </source>
</evidence>
<proteinExistence type="predicted"/>
<dbReference type="Proteomes" id="UP000179233">
    <property type="component" value="Unassembled WGS sequence"/>
</dbReference>
<evidence type="ECO:0000256" key="5">
    <source>
        <dbReference type="ARBA" id="ARBA00022692"/>
    </source>
</evidence>
<dbReference type="InterPro" id="IPR050297">
    <property type="entry name" value="LipidA_mod_glycosyltrf_83"/>
</dbReference>
<evidence type="ECO:0000256" key="6">
    <source>
        <dbReference type="ARBA" id="ARBA00022989"/>
    </source>
</evidence>
<reference evidence="10 11" key="1">
    <citation type="journal article" date="2016" name="Nat. Commun.">
        <title>Thousands of microbial genomes shed light on interconnected biogeochemical processes in an aquifer system.</title>
        <authorList>
            <person name="Anantharaman K."/>
            <person name="Brown C.T."/>
            <person name="Hug L.A."/>
            <person name="Sharon I."/>
            <person name="Castelle C.J."/>
            <person name="Probst A.J."/>
            <person name="Thomas B.C."/>
            <person name="Singh A."/>
            <person name="Wilkins M.J."/>
            <person name="Karaoz U."/>
            <person name="Brodie E.L."/>
            <person name="Williams K.H."/>
            <person name="Hubbard S.S."/>
            <person name="Banfield J.F."/>
        </authorList>
    </citation>
    <scope>NUCLEOTIDE SEQUENCE [LARGE SCALE GENOMIC DNA]</scope>
</reference>
<name>A0A1G1VT85_9BACT</name>
<keyword evidence="5 8" id="KW-0812">Transmembrane</keyword>
<sequence>MAKKEKLLLIILIGLGFFLRVWRLSDLMGFDYDQEVAMEAVERILSGRPTLIGQQTSVGGVFIGPGYYYLLALFTWIFGGNPLGWGVMVALISVGTMVALFILTRGVFGKTTAFLTLAIYATNAKINFYDRTTAPSNPVMLASIITVLLLWLVKSGKRRLIPLLALTVTTAVIHFHPSTISLVPLSAVLWLYWKIKRPSRREILLSIAAVLLAIGPLLAFDLRHGWINISGVIRALGDQGNEAYVWILKSLATFRTQVENLSSFFAVGGMGAFIALIMMVYWFRDKRNERALLSYWILIPVLTLSFYRAHIPEYYLLTSFPALIIGIAAIENSLLKKMPLVGALVVLGIIAVNLAAIGQAKNPFSLKNKRDVARFIKQKGIQEYMVTFDTDPGLESGFGYILKQEGVSSTDSSPIIFTIVIPESRRSMPGKETTLGGIKVIESFREVEERGG</sequence>
<feature type="transmembrane region" description="Helical" evidence="8">
    <location>
        <begin position="83"/>
        <end position="104"/>
    </location>
</feature>
<keyword evidence="6 8" id="KW-1133">Transmembrane helix</keyword>
<feature type="transmembrane region" description="Helical" evidence="8">
    <location>
        <begin position="264"/>
        <end position="284"/>
    </location>
</feature>
<keyword evidence="2" id="KW-1003">Cell membrane</keyword>
<feature type="transmembrane region" description="Helical" evidence="8">
    <location>
        <begin position="340"/>
        <end position="360"/>
    </location>
</feature>
<evidence type="ECO:0000313" key="11">
    <source>
        <dbReference type="Proteomes" id="UP000179233"/>
    </source>
</evidence>